<gene>
    <name evidence="3" type="ORF">FKG94_14140</name>
</gene>
<dbReference type="AlphaFoldDB" id="A0A545TLT9"/>
<feature type="chain" id="PRO_5022183129" description="TIGR02281 family clan AA aspartic protease" evidence="2">
    <location>
        <begin position="22"/>
        <end position="415"/>
    </location>
</feature>
<evidence type="ECO:0000256" key="1">
    <source>
        <dbReference type="SAM" id="MobiDB-lite"/>
    </source>
</evidence>
<dbReference type="Pfam" id="PF13650">
    <property type="entry name" value="Asp_protease_2"/>
    <property type="match status" value="1"/>
</dbReference>
<feature type="signal peptide" evidence="2">
    <location>
        <begin position="1"/>
        <end position="21"/>
    </location>
</feature>
<dbReference type="EMBL" id="VHSG01000013">
    <property type="protein sequence ID" value="TQV78207.1"/>
    <property type="molecule type" value="Genomic_DNA"/>
</dbReference>
<dbReference type="InterPro" id="IPR021109">
    <property type="entry name" value="Peptidase_aspartic_dom_sf"/>
</dbReference>
<dbReference type="SUPFAM" id="SSF50630">
    <property type="entry name" value="Acid proteases"/>
    <property type="match status" value="1"/>
</dbReference>
<protein>
    <recommendedName>
        <fullName evidence="5">TIGR02281 family clan AA aspartic protease</fullName>
    </recommendedName>
</protein>
<keyword evidence="4" id="KW-1185">Reference proteome</keyword>
<reference evidence="3 4" key="1">
    <citation type="submission" date="2019-06" db="EMBL/GenBank/DDBJ databases">
        <title>Whole genome sequence for Cellvibrionaceae sp. R142.</title>
        <authorList>
            <person name="Wang G."/>
        </authorList>
    </citation>
    <scope>NUCLEOTIDE SEQUENCE [LARGE SCALE GENOMIC DNA]</scope>
    <source>
        <strain evidence="3 4">R142</strain>
    </source>
</reference>
<feature type="region of interest" description="Disordered" evidence="1">
    <location>
        <begin position="30"/>
        <end position="52"/>
    </location>
</feature>
<organism evidence="3 4">
    <name type="scientific">Exilibacterium tricleocarpae</name>
    <dbReference type="NCBI Taxonomy" id="2591008"/>
    <lineage>
        <taxon>Bacteria</taxon>
        <taxon>Pseudomonadati</taxon>
        <taxon>Pseudomonadota</taxon>
        <taxon>Gammaproteobacteria</taxon>
        <taxon>Cellvibrionales</taxon>
        <taxon>Cellvibrionaceae</taxon>
        <taxon>Exilibacterium</taxon>
    </lineage>
</organism>
<dbReference type="GO" id="GO:0004190">
    <property type="term" value="F:aspartic-type endopeptidase activity"/>
    <property type="evidence" value="ECO:0007669"/>
    <property type="project" value="InterPro"/>
</dbReference>
<dbReference type="InterPro" id="IPR034122">
    <property type="entry name" value="Retropepsin-like_bacterial"/>
</dbReference>
<dbReference type="OrthoDB" id="5697241at2"/>
<dbReference type="RefSeq" id="WP_142904987.1">
    <property type="nucleotide sequence ID" value="NZ_ML660094.1"/>
</dbReference>
<sequence>MGTKLFFSISIVLSFALGWVAGNYSPQPGPGGGPVAGAEPVSPALADGTPRPRTAVNDGGAEIAVTGCDCYVEAEQPATTAPSFTALLQQRRFGEALQLYRRAMDYGDPQRHELRKQLLAFMRLKLQQLNYRDFIDLAGLFLEEYYDDIDVLLIAATFNQRMGYLEEAIGLFQQAVLYAYQPGQKRQVAAAYDDFVRAVDALLAKQSRWQDLWRFYAHTDTVGLIRPADKIRLAQLYYRAGNQALGREVLASLDDDPHWREEAAQALRQWDAGQATALAQERPEPDPATETIALQTRGEHYLVPVYFDDQAAHLILDTGASMLTLTREHFDTLSRGLDILPLGSRMFHTANGVSNGEVYRVEALSIGNYELRGVNVAVLNMSMGDDADGLLGMNVLKHFKFEIDQDRNRLNLRAR</sequence>
<evidence type="ECO:0000313" key="3">
    <source>
        <dbReference type="EMBL" id="TQV78207.1"/>
    </source>
</evidence>
<evidence type="ECO:0000256" key="2">
    <source>
        <dbReference type="SAM" id="SignalP"/>
    </source>
</evidence>
<evidence type="ECO:0000313" key="4">
    <source>
        <dbReference type="Proteomes" id="UP000319732"/>
    </source>
</evidence>
<evidence type="ECO:0008006" key="5">
    <source>
        <dbReference type="Google" id="ProtNLM"/>
    </source>
</evidence>
<dbReference type="GO" id="GO:0006508">
    <property type="term" value="P:proteolysis"/>
    <property type="evidence" value="ECO:0007669"/>
    <property type="project" value="InterPro"/>
</dbReference>
<name>A0A545TLT9_9GAMM</name>
<proteinExistence type="predicted"/>
<dbReference type="CDD" id="cd05483">
    <property type="entry name" value="retropepsin_like_bacteria"/>
    <property type="match status" value="1"/>
</dbReference>
<comment type="caution">
    <text evidence="3">The sequence shown here is derived from an EMBL/GenBank/DDBJ whole genome shotgun (WGS) entry which is preliminary data.</text>
</comment>
<dbReference type="Proteomes" id="UP000319732">
    <property type="component" value="Unassembled WGS sequence"/>
</dbReference>
<dbReference type="Gene3D" id="2.40.70.10">
    <property type="entry name" value="Acid Proteases"/>
    <property type="match status" value="1"/>
</dbReference>
<dbReference type="PROSITE" id="PS00141">
    <property type="entry name" value="ASP_PROTEASE"/>
    <property type="match status" value="1"/>
</dbReference>
<keyword evidence="2" id="KW-0732">Signal</keyword>
<accession>A0A545TLT9</accession>
<dbReference type="InterPro" id="IPR001969">
    <property type="entry name" value="Aspartic_peptidase_AS"/>
</dbReference>